<evidence type="ECO:0000256" key="2">
    <source>
        <dbReference type="ARBA" id="ARBA00022679"/>
    </source>
</evidence>
<dbReference type="Gene3D" id="3.40.50.150">
    <property type="entry name" value="Vaccinia Virus protein VP39"/>
    <property type="match status" value="1"/>
</dbReference>
<dbReference type="InterPro" id="IPR007213">
    <property type="entry name" value="Ppm1/Ppm2/Tcmp"/>
</dbReference>
<dbReference type="EMBL" id="HBIP01000760">
    <property type="protein sequence ID" value="CAE0485274.1"/>
    <property type="molecule type" value="Transcribed_RNA"/>
</dbReference>
<reference evidence="4" key="1">
    <citation type="submission" date="2021-01" db="EMBL/GenBank/DDBJ databases">
        <authorList>
            <person name="Corre E."/>
            <person name="Pelletier E."/>
            <person name="Niang G."/>
            <person name="Scheremetjew M."/>
            <person name="Finn R."/>
            <person name="Kale V."/>
            <person name="Holt S."/>
            <person name="Cochrane G."/>
            <person name="Meng A."/>
            <person name="Brown T."/>
            <person name="Cohen L."/>
        </authorList>
    </citation>
    <scope>NUCLEOTIDE SEQUENCE</scope>
    <source>
        <strain evidence="4">CCMP1320</strain>
    </source>
</reference>
<keyword evidence="2" id="KW-0808">Transferase</keyword>
<organism evidence="4">
    <name type="scientific">Dunaliella tertiolecta</name>
    <name type="common">Green alga</name>
    <dbReference type="NCBI Taxonomy" id="3047"/>
    <lineage>
        <taxon>Eukaryota</taxon>
        <taxon>Viridiplantae</taxon>
        <taxon>Chlorophyta</taxon>
        <taxon>core chlorophytes</taxon>
        <taxon>Chlorophyceae</taxon>
        <taxon>CS clade</taxon>
        <taxon>Chlamydomonadales</taxon>
        <taxon>Dunaliellaceae</taxon>
        <taxon>Dunaliella</taxon>
    </lineage>
</organism>
<feature type="region of interest" description="Disordered" evidence="3">
    <location>
        <begin position="316"/>
        <end position="348"/>
    </location>
</feature>
<dbReference type="GO" id="GO:0008168">
    <property type="term" value="F:methyltransferase activity"/>
    <property type="evidence" value="ECO:0007669"/>
    <property type="project" value="UniProtKB-KW"/>
</dbReference>
<feature type="compositionally biased region" description="Polar residues" evidence="3">
    <location>
        <begin position="336"/>
        <end position="347"/>
    </location>
</feature>
<dbReference type="SUPFAM" id="SSF53335">
    <property type="entry name" value="S-adenosyl-L-methionine-dependent methyltransferases"/>
    <property type="match status" value="1"/>
</dbReference>
<feature type="compositionally biased region" description="Polar residues" evidence="3">
    <location>
        <begin position="316"/>
        <end position="329"/>
    </location>
</feature>
<protein>
    <submittedName>
        <fullName evidence="4">Uncharacterized protein</fullName>
    </submittedName>
</protein>
<accession>A0A7S3VHH3</accession>
<gene>
    <name evidence="4" type="ORF">DTER00134_LOCUS313</name>
</gene>
<dbReference type="PANTHER" id="PTHR43619">
    <property type="entry name" value="S-ADENOSYL-L-METHIONINE-DEPENDENT METHYLTRANSFERASE YKTD-RELATED"/>
    <property type="match status" value="1"/>
</dbReference>
<sequence>MQNLHSLPLCRRTCRPRDARFALIFQRVHTPLTRKARSSAFQSTSCSCLLPFGRSYDLAQARLHESARPDALLLDPYAAALCAQQHQSSSDTAHPFPSPLASPCQQQQSAQDIISTKYIDDTLDVAMASTSMNTINKGDYQQVVLLGDALDTRPFRTLWPQGTMFFLVAPAEAHKAADKVLKEQGARVPSGCLLRRVSADLSKAQVDGDPVFLPQLESAGFQGSNLSVWAIQGLDGYNLSTSSVHALFSEVASAAAYHSLLVGELPAMQQKEAEHILAEVGFLSTVLPFGTDATSYGRLSYDKTCSSQEQGSIASEHASSCLTSGSEQSHLGGEARSQSGNTASSNERMLGSDAAGKWLFTSQQMRLSFAQMDVYTTHLAAAEEVDEDFTGHFS</sequence>
<dbReference type="GO" id="GO:0032259">
    <property type="term" value="P:methylation"/>
    <property type="evidence" value="ECO:0007669"/>
    <property type="project" value="UniProtKB-KW"/>
</dbReference>
<name>A0A7S3VHH3_DUNTE</name>
<evidence type="ECO:0000256" key="1">
    <source>
        <dbReference type="ARBA" id="ARBA00022603"/>
    </source>
</evidence>
<dbReference type="Pfam" id="PF04072">
    <property type="entry name" value="LCM"/>
    <property type="match status" value="1"/>
</dbReference>
<dbReference type="AlphaFoldDB" id="A0A7S3VHH3"/>
<dbReference type="PANTHER" id="PTHR43619:SF2">
    <property type="entry name" value="S-ADENOSYL-L-METHIONINE-DEPENDENT METHYLTRANSFERASES SUPERFAMILY PROTEIN"/>
    <property type="match status" value="1"/>
</dbReference>
<proteinExistence type="predicted"/>
<evidence type="ECO:0000256" key="3">
    <source>
        <dbReference type="SAM" id="MobiDB-lite"/>
    </source>
</evidence>
<dbReference type="InterPro" id="IPR029063">
    <property type="entry name" value="SAM-dependent_MTases_sf"/>
</dbReference>
<evidence type="ECO:0000313" key="4">
    <source>
        <dbReference type="EMBL" id="CAE0485274.1"/>
    </source>
</evidence>
<keyword evidence="1" id="KW-0489">Methyltransferase</keyword>